<keyword evidence="1" id="KW-0472">Membrane</keyword>
<evidence type="ECO:0000256" key="1">
    <source>
        <dbReference type="SAM" id="Phobius"/>
    </source>
</evidence>
<feature type="transmembrane region" description="Helical" evidence="1">
    <location>
        <begin position="6"/>
        <end position="28"/>
    </location>
</feature>
<organism evidence="2 3">
    <name type="scientific">Effusibacillus dendaii</name>
    <dbReference type="NCBI Taxonomy" id="2743772"/>
    <lineage>
        <taxon>Bacteria</taxon>
        <taxon>Bacillati</taxon>
        <taxon>Bacillota</taxon>
        <taxon>Bacilli</taxon>
        <taxon>Bacillales</taxon>
        <taxon>Alicyclobacillaceae</taxon>
        <taxon>Effusibacillus</taxon>
    </lineage>
</organism>
<keyword evidence="1" id="KW-0812">Transmembrane</keyword>
<evidence type="ECO:0000313" key="2">
    <source>
        <dbReference type="EMBL" id="BCJ86612.1"/>
    </source>
</evidence>
<keyword evidence="1" id="KW-1133">Transmembrane helix</keyword>
<reference evidence="2 3" key="1">
    <citation type="submission" date="2020-08" db="EMBL/GenBank/DDBJ databases">
        <title>Complete Genome Sequence of Effusibacillus dendaii Strain skT53, Isolated from Farmland soil.</title>
        <authorList>
            <person name="Konishi T."/>
            <person name="Kawasaki H."/>
        </authorList>
    </citation>
    <scope>NUCLEOTIDE SEQUENCE [LARGE SCALE GENOMIC DNA]</scope>
    <source>
        <strain evidence="3">skT53</strain>
    </source>
</reference>
<name>A0A7I8DB85_9BACL</name>
<accession>A0A7I8DB85</accession>
<protein>
    <submittedName>
        <fullName evidence="2">Uncharacterized protein</fullName>
    </submittedName>
</protein>
<dbReference type="Proteomes" id="UP000593802">
    <property type="component" value="Chromosome"/>
</dbReference>
<feature type="transmembrane region" description="Helical" evidence="1">
    <location>
        <begin position="40"/>
        <end position="63"/>
    </location>
</feature>
<gene>
    <name evidence="2" type="ORF">skT53_15970</name>
</gene>
<keyword evidence="3" id="KW-1185">Reference proteome</keyword>
<evidence type="ECO:0000313" key="3">
    <source>
        <dbReference type="Proteomes" id="UP000593802"/>
    </source>
</evidence>
<dbReference type="AlphaFoldDB" id="A0A7I8DB85"/>
<sequence length="68" mass="7591">MIWKFWISQVAAIVWMAVAVRLSIPCILDLRLITGQTIAIMIIAGLAYIPGYMTAFLLVSLLLDRQPS</sequence>
<proteinExistence type="predicted"/>
<dbReference type="KEGG" id="eff:skT53_15970"/>
<dbReference type="EMBL" id="AP023366">
    <property type="protein sequence ID" value="BCJ86612.1"/>
    <property type="molecule type" value="Genomic_DNA"/>
</dbReference>